<evidence type="ECO:0000259" key="4">
    <source>
        <dbReference type="Pfam" id="PF13761"/>
    </source>
</evidence>
<dbReference type="PANTHER" id="PTHR11092:SF0">
    <property type="entry name" value="EPIMERASE FAMILY PROTEIN SDR39U1"/>
    <property type="match status" value="1"/>
</dbReference>
<dbReference type="Pfam" id="PF01370">
    <property type="entry name" value="Epimerase"/>
    <property type="match status" value="1"/>
</dbReference>
<dbReference type="InterPro" id="IPR025311">
    <property type="entry name" value="DUF4166"/>
</dbReference>
<reference evidence="5" key="1">
    <citation type="submission" date="2020-10" db="EMBL/GenBank/DDBJ databases">
        <title>Taxonomic study of unclassified bacteria belonging to the class Ktedonobacteria.</title>
        <authorList>
            <person name="Yabe S."/>
            <person name="Wang C.M."/>
            <person name="Zheng Y."/>
            <person name="Sakai Y."/>
            <person name="Cavaletti L."/>
            <person name="Monciardini P."/>
            <person name="Donadio S."/>
        </authorList>
    </citation>
    <scope>NUCLEOTIDE SEQUENCE</scope>
    <source>
        <strain evidence="5">ID150040</strain>
    </source>
</reference>
<evidence type="ECO:0000259" key="2">
    <source>
        <dbReference type="Pfam" id="PF01370"/>
    </source>
</evidence>
<name>A0A8J3N089_9CHLR</name>
<feature type="domain" description="DUF4166" evidence="4">
    <location>
        <begin position="346"/>
        <end position="531"/>
    </location>
</feature>
<evidence type="ECO:0000313" key="5">
    <source>
        <dbReference type="EMBL" id="GHO92677.1"/>
    </source>
</evidence>
<dbReference type="InterPro" id="IPR010099">
    <property type="entry name" value="SDR39U1"/>
</dbReference>
<sequence>MRKTEQAVVMQVIVAGGSGFIGRHLIPVLLAHGHTVTVLTRAQMPSQRTSEGLLRYVHWNPGAPEHGAGRATASVLSGADAIINLAGANIGSRRWTHARKAHLLNSRVCATETLIRAIRLIEEGCRPRILVNASGIDFYGDRGDEVLTEESTPGASFLARVCERWEQAALEAQPLGVRVVLMRTSVVLAKDALTLHLLAWPFRLFLGGPLGDGQQWFPWIHIDDIVGLYIWALSTAEVAGPVNAVAPDVRTQADTAHALGAVLSRPNLLRTPGGFLRLAMGEQADLLLHGHRAAPTVALAHSYPFRFPKLESALRACLKLKSSQGTTHDGTYSPFFPVLARVRDDLPEVLRDQYLVRPTDPYRVVFEGSMDQIWHRPFWLWPVLRVCACFDILFPEQGKDIGASMMVEGQYDERGGGAQTWNRTFQFRHPRHFNATMRFDLRQARVVEHMAPLGLLEVVWNVRYEKPSTIHIETEGIRVGMGRFRVTLPRWASVDVRVRETALVNRSETIAVDLRVQQPWLGEIFGYTGQFRVHREQKEERGA</sequence>
<dbReference type="AlphaFoldDB" id="A0A8J3N089"/>
<evidence type="ECO:0000259" key="3">
    <source>
        <dbReference type="Pfam" id="PF08338"/>
    </source>
</evidence>
<keyword evidence="6" id="KW-1185">Reference proteome</keyword>
<dbReference type="Pfam" id="PF08338">
    <property type="entry name" value="DUF1731"/>
    <property type="match status" value="1"/>
</dbReference>
<comment type="similarity">
    <text evidence="1">Belongs to the NAD(P)-dependent epimerase/dehydratase family. SDR39U1 subfamily.</text>
</comment>
<evidence type="ECO:0000313" key="6">
    <source>
        <dbReference type="Proteomes" id="UP000597444"/>
    </source>
</evidence>
<evidence type="ECO:0000256" key="1">
    <source>
        <dbReference type="ARBA" id="ARBA00009353"/>
    </source>
</evidence>
<organism evidence="5 6">
    <name type="scientific">Reticulibacter mediterranei</name>
    <dbReference type="NCBI Taxonomy" id="2778369"/>
    <lineage>
        <taxon>Bacteria</taxon>
        <taxon>Bacillati</taxon>
        <taxon>Chloroflexota</taxon>
        <taxon>Ktedonobacteria</taxon>
        <taxon>Ktedonobacterales</taxon>
        <taxon>Reticulibacteraceae</taxon>
        <taxon>Reticulibacter</taxon>
    </lineage>
</organism>
<dbReference type="InterPro" id="IPR013549">
    <property type="entry name" value="DUF1731"/>
</dbReference>
<feature type="domain" description="DUF1731" evidence="3">
    <location>
        <begin position="272"/>
        <end position="316"/>
    </location>
</feature>
<dbReference type="EMBL" id="BNJK01000001">
    <property type="protein sequence ID" value="GHO92677.1"/>
    <property type="molecule type" value="Genomic_DNA"/>
</dbReference>
<proteinExistence type="inferred from homology"/>
<dbReference type="Pfam" id="PF13761">
    <property type="entry name" value="DUF4166"/>
    <property type="match status" value="1"/>
</dbReference>
<gene>
    <name evidence="5" type="ORF">KSF_027250</name>
</gene>
<dbReference type="Gene3D" id="3.40.50.720">
    <property type="entry name" value="NAD(P)-binding Rossmann-like Domain"/>
    <property type="match status" value="1"/>
</dbReference>
<dbReference type="RefSeq" id="WP_220203498.1">
    <property type="nucleotide sequence ID" value="NZ_BNJK01000001.1"/>
</dbReference>
<dbReference type="InterPro" id="IPR036291">
    <property type="entry name" value="NAD(P)-bd_dom_sf"/>
</dbReference>
<feature type="domain" description="NAD-dependent epimerase/dehydratase" evidence="2">
    <location>
        <begin position="12"/>
        <end position="237"/>
    </location>
</feature>
<dbReference type="NCBIfam" id="TIGR01777">
    <property type="entry name" value="yfcH"/>
    <property type="match status" value="1"/>
</dbReference>
<protein>
    <recommendedName>
        <fullName evidence="7">TIGR01777 family protein</fullName>
    </recommendedName>
</protein>
<dbReference type="PANTHER" id="PTHR11092">
    <property type="entry name" value="SUGAR NUCLEOTIDE EPIMERASE RELATED"/>
    <property type="match status" value="1"/>
</dbReference>
<dbReference type="InterPro" id="IPR001509">
    <property type="entry name" value="Epimerase_deHydtase"/>
</dbReference>
<accession>A0A8J3N089</accession>
<evidence type="ECO:0008006" key="7">
    <source>
        <dbReference type="Google" id="ProtNLM"/>
    </source>
</evidence>
<dbReference type="Proteomes" id="UP000597444">
    <property type="component" value="Unassembled WGS sequence"/>
</dbReference>
<comment type="caution">
    <text evidence="5">The sequence shown here is derived from an EMBL/GenBank/DDBJ whole genome shotgun (WGS) entry which is preliminary data.</text>
</comment>
<dbReference type="SUPFAM" id="SSF51735">
    <property type="entry name" value="NAD(P)-binding Rossmann-fold domains"/>
    <property type="match status" value="1"/>
</dbReference>